<name>A0A3N1XXY6_9FIRM</name>
<keyword evidence="4 7" id="KW-0812">Transmembrane</keyword>
<comment type="caution">
    <text evidence="9">The sequence shown here is derived from an EMBL/GenBank/DDBJ whole genome shotgun (WGS) entry which is preliminary data.</text>
</comment>
<feature type="domain" description="ABC transmembrane type-1" evidence="8">
    <location>
        <begin position="82"/>
        <end position="302"/>
    </location>
</feature>
<dbReference type="AlphaFoldDB" id="A0A3N1XXY6"/>
<evidence type="ECO:0000256" key="7">
    <source>
        <dbReference type="RuleBase" id="RU363032"/>
    </source>
</evidence>
<dbReference type="InterPro" id="IPR000515">
    <property type="entry name" value="MetI-like"/>
</dbReference>
<dbReference type="CDD" id="cd06261">
    <property type="entry name" value="TM_PBP2"/>
    <property type="match status" value="1"/>
</dbReference>
<keyword evidence="9" id="KW-0762">Sugar transport</keyword>
<comment type="similarity">
    <text evidence="7">Belongs to the binding-protein-dependent transport system permease family.</text>
</comment>
<dbReference type="PANTHER" id="PTHR30193:SF37">
    <property type="entry name" value="INNER MEMBRANE ABC TRANSPORTER PERMEASE PROTEIN YCJO"/>
    <property type="match status" value="1"/>
</dbReference>
<dbReference type="InterPro" id="IPR051393">
    <property type="entry name" value="ABC_transporter_permease"/>
</dbReference>
<dbReference type="Proteomes" id="UP000273083">
    <property type="component" value="Unassembled WGS sequence"/>
</dbReference>
<keyword evidence="2 7" id="KW-0813">Transport</keyword>
<dbReference type="RefSeq" id="WP_123608043.1">
    <property type="nucleotide sequence ID" value="NZ_RJVG01000001.1"/>
</dbReference>
<gene>
    <name evidence="9" type="ORF">EDD66_10166</name>
</gene>
<comment type="subcellular location">
    <subcellularLocation>
        <location evidence="1 7">Cell membrane</location>
        <topology evidence="1 7">Multi-pass membrane protein</topology>
    </subcellularLocation>
</comment>
<dbReference type="GO" id="GO:0005886">
    <property type="term" value="C:plasma membrane"/>
    <property type="evidence" value="ECO:0007669"/>
    <property type="project" value="UniProtKB-SubCell"/>
</dbReference>
<protein>
    <submittedName>
        <fullName evidence="9">ABC-type sugar transport system permease subunit</fullName>
    </submittedName>
</protein>
<keyword evidence="10" id="KW-1185">Reference proteome</keyword>
<dbReference type="EMBL" id="RJVG01000001">
    <property type="protein sequence ID" value="ROR31450.1"/>
    <property type="molecule type" value="Genomic_DNA"/>
</dbReference>
<feature type="transmembrane region" description="Helical" evidence="7">
    <location>
        <begin position="259"/>
        <end position="277"/>
    </location>
</feature>
<feature type="transmembrane region" description="Helical" evidence="7">
    <location>
        <begin position="214"/>
        <end position="239"/>
    </location>
</feature>
<evidence type="ECO:0000256" key="6">
    <source>
        <dbReference type="ARBA" id="ARBA00023136"/>
    </source>
</evidence>
<feature type="transmembrane region" description="Helical" evidence="7">
    <location>
        <begin position="173"/>
        <end position="193"/>
    </location>
</feature>
<evidence type="ECO:0000313" key="10">
    <source>
        <dbReference type="Proteomes" id="UP000273083"/>
    </source>
</evidence>
<evidence type="ECO:0000256" key="4">
    <source>
        <dbReference type="ARBA" id="ARBA00022692"/>
    </source>
</evidence>
<feature type="transmembrane region" description="Helical" evidence="7">
    <location>
        <begin position="86"/>
        <end position="107"/>
    </location>
</feature>
<reference evidence="9 10" key="1">
    <citation type="submission" date="2018-11" db="EMBL/GenBank/DDBJ databases">
        <title>Genomic Encyclopedia of Type Strains, Phase IV (KMG-IV): sequencing the most valuable type-strain genomes for metagenomic binning, comparative biology and taxonomic classification.</title>
        <authorList>
            <person name="Goeker M."/>
        </authorList>
    </citation>
    <scope>NUCLEOTIDE SEQUENCE [LARGE SCALE GENOMIC DNA]</scope>
    <source>
        <strain evidence="9 10">DSM 26537</strain>
    </source>
</reference>
<dbReference type="SUPFAM" id="SSF161098">
    <property type="entry name" value="MetI-like"/>
    <property type="match status" value="1"/>
</dbReference>
<keyword evidence="6 7" id="KW-0472">Membrane</keyword>
<keyword evidence="3" id="KW-1003">Cell membrane</keyword>
<evidence type="ECO:0000313" key="9">
    <source>
        <dbReference type="EMBL" id="ROR31450.1"/>
    </source>
</evidence>
<dbReference type="OrthoDB" id="9774308at2"/>
<sequence>MSKHGTQISNIKRMRKMKENLQSYSLLLPNLILFIAFSIYPCIWTLKFIFYRYGGIGTPDPKFIGLDNIIRVFHDEIYWKTVRNTLIYAGAKIVLIIPLAFLLALFLNKQRKGNGLVQSVIFVPTIMSSAVMGLVFYLLFNVYNGQINRFLLDWNVIKQPINWLGTDHAMKTLVITAIWGGIGNYMVYFIAGLQRISEDTLESARIDGANRLQTLWYITVPMLGPILKIILMISITAAFNDMSNVMVLTEGGPDNSTMVMSLYGYQFFFSISPGSIVSKQYGYGAAVSAVSALIAGGITVFYLFVSKKLDDVY</sequence>
<dbReference type="GO" id="GO:0055085">
    <property type="term" value="P:transmembrane transport"/>
    <property type="evidence" value="ECO:0007669"/>
    <property type="project" value="InterPro"/>
</dbReference>
<proteinExistence type="inferred from homology"/>
<organism evidence="9 10">
    <name type="scientific">Mobilisporobacter senegalensis</name>
    <dbReference type="NCBI Taxonomy" id="1329262"/>
    <lineage>
        <taxon>Bacteria</taxon>
        <taxon>Bacillati</taxon>
        <taxon>Bacillota</taxon>
        <taxon>Clostridia</taxon>
        <taxon>Lachnospirales</taxon>
        <taxon>Lachnospiraceae</taxon>
        <taxon>Mobilisporobacter</taxon>
    </lineage>
</organism>
<accession>A0A3N1XXY6</accession>
<dbReference type="PROSITE" id="PS50928">
    <property type="entry name" value="ABC_TM1"/>
    <property type="match status" value="1"/>
</dbReference>
<dbReference type="PANTHER" id="PTHR30193">
    <property type="entry name" value="ABC TRANSPORTER PERMEASE PROTEIN"/>
    <property type="match status" value="1"/>
</dbReference>
<dbReference type="Pfam" id="PF00528">
    <property type="entry name" value="BPD_transp_1"/>
    <property type="match status" value="1"/>
</dbReference>
<keyword evidence="5 7" id="KW-1133">Transmembrane helix</keyword>
<dbReference type="InterPro" id="IPR035906">
    <property type="entry name" value="MetI-like_sf"/>
</dbReference>
<evidence type="ECO:0000256" key="1">
    <source>
        <dbReference type="ARBA" id="ARBA00004651"/>
    </source>
</evidence>
<feature type="transmembrane region" description="Helical" evidence="7">
    <location>
        <begin position="21"/>
        <end position="40"/>
    </location>
</feature>
<evidence type="ECO:0000256" key="2">
    <source>
        <dbReference type="ARBA" id="ARBA00022448"/>
    </source>
</evidence>
<evidence type="ECO:0000259" key="8">
    <source>
        <dbReference type="PROSITE" id="PS50928"/>
    </source>
</evidence>
<evidence type="ECO:0000256" key="5">
    <source>
        <dbReference type="ARBA" id="ARBA00022989"/>
    </source>
</evidence>
<feature type="transmembrane region" description="Helical" evidence="7">
    <location>
        <begin position="284"/>
        <end position="305"/>
    </location>
</feature>
<evidence type="ECO:0000256" key="3">
    <source>
        <dbReference type="ARBA" id="ARBA00022475"/>
    </source>
</evidence>
<dbReference type="Gene3D" id="1.10.3720.10">
    <property type="entry name" value="MetI-like"/>
    <property type="match status" value="1"/>
</dbReference>
<feature type="transmembrane region" description="Helical" evidence="7">
    <location>
        <begin position="119"/>
        <end position="140"/>
    </location>
</feature>